<evidence type="ECO:0000313" key="1">
    <source>
        <dbReference type="EMBL" id="MBB4865321.1"/>
    </source>
</evidence>
<dbReference type="Proteomes" id="UP000566995">
    <property type="component" value="Unassembled WGS sequence"/>
</dbReference>
<sequence length="170" mass="18998">MNKTLLYRHSLNINDVEYASTAFDCEDGQTEHVYTVDGVPVEGGQSYRRRIILAMGDFCTWARYFLNDEARRFAIPQYNPLPKPGTSAAKLEGKSFEITELLSQDLNCKVDGVDVPFDVFQAEFKSVVSNQTAQSLFMILRYPKDFESILAEVEAGQAQKVGDADLGLGL</sequence>
<gene>
    <name evidence="1" type="ORF">HNP46_004202</name>
</gene>
<dbReference type="RefSeq" id="WP_184592676.1">
    <property type="nucleotide sequence ID" value="NZ_JACHLI010000018.1"/>
</dbReference>
<evidence type="ECO:0000313" key="2">
    <source>
        <dbReference type="Proteomes" id="UP000566995"/>
    </source>
</evidence>
<protein>
    <submittedName>
        <fullName evidence="1">Uncharacterized protein</fullName>
    </submittedName>
</protein>
<comment type="caution">
    <text evidence="1">The sequence shown here is derived from an EMBL/GenBank/DDBJ whole genome shotgun (WGS) entry which is preliminary data.</text>
</comment>
<dbReference type="AlphaFoldDB" id="A0A7W7KMQ1"/>
<organism evidence="1 2">
    <name type="scientific">Pseudomonas nitroreducens</name>
    <dbReference type="NCBI Taxonomy" id="46680"/>
    <lineage>
        <taxon>Bacteria</taxon>
        <taxon>Pseudomonadati</taxon>
        <taxon>Pseudomonadota</taxon>
        <taxon>Gammaproteobacteria</taxon>
        <taxon>Pseudomonadales</taxon>
        <taxon>Pseudomonadaceae</taxon>
        <taxon>Pseudomonas</taxon>
    </lineage>
</organism>
<reference evidence="1 2" key="1">
    <citation type="submission" date="2020-08" db="EMBL/GenBank/DDBJ databases">
        <title>Functional genomics of gut bacteria from endangered species of beetles.</title>
        <authorList>
            <person name="Carlos-Shanley C."/>
        </authorList>
    </citation>
    <scope>NUCLEOTIDE SEQUENCE [LARGE SCALE GENOMIC DNA]</scope>
    <source>
        <strain evidence="1 2">S00179</strain>
    </source>
</reference>
<dbReference type="EMBL" id="JACHLI010000018">
    <property type="protein sequence ID" value="MBB4865321.1"/>
    <property type="molecule type" value="Genomic_DNA"/>
</dbReference>
<proteinExistence type="predicted"/>
<name>A0A7W7KMQ1_PSENT</name>
<accession>A0A7W7KMQ1</accession>